<reference evidence="3 4" key="1">
    <citation type="submission" date="2014-04" db="EMBL/GenBank/DDBJ databases">
        <authorList>
            <consortium name="DOE Joint Genome Institute"/>
            <person name="Kuo A."/>
            <person name="Kohler A."/>
            <person name="Nagy L.G."/>
            <person name="Floudas D."/>
            <person name="Copeland A."/>
            <person name="Barry K.W."/>
            <person name="Cichocki N."/>
            <person name="Veneault-Fourrey C."/>
            <person name="LaButti K."/>
            <person name="Lindquist E.A."/>
            <person name="Lipzen A."/>
            <person name="Lundell T."/>
            <person name="Morin E."/>
            <person name="Murat C."/>
            <person name="Sun H."/>
            <person name="Tunlid A."/>
            <person name="Henrissat B."/>
            <person name="Grigoriev I.V."/>
            <person name="Hibbett D.S."/>
            <person name="Martin F."/>
            <person name="Nordberg H.P."/>
            <person name="Cantor M.N."/>
            <person name="Hua S.X."/>
        </authorList>
    </citation>
    <scope>NUCLEOTIDE SEQUENCE [LARGE SCALE GENOMIC DNA]</scope>
    <source>
        <strain evidence="3 4">Foug A</strain>
    </source>
</reference>
<dbReference type="HOGENOM" id="CLU_2924011_0_0_1"/>
<gene>
    <name evidence="3" type="ORF">SCLCIDRAFT_1211674</name>
</gene>
<dbReference type="EMBL" id="KN822019">
    <property type="protein sequence ID" value="KIM66026.1"/>
    <property type="molecule type" value="Genomic_DNA"/>
</dbReference>
<evidence type="ECO:0000313" key="3">
    <source>
        <dbReference type="EMBL" id="KIM66026.1"/>
    </source>
</evidence>
<evidence type="ECO:0000313" key="4">
    <source>
        <dbReference type="Proteomes" id="UP000053989"/>
    </source>
</evidence>
<feature type="region of interest" description="Disordered" evidence="1">
    <location>
        <begin position="18"/>
        <end position="40"/>
    </location>
</feature>
<evidence type="ECO:0000256" key="1">
    <source>
        <dbReference type="SAM" id="MobiDB-lite"/>
    </source>
</evidence>
<dbReference type="PROSITE" id="PS50213">
    <property type="entry name" value="FAS1"/>
    <property type="match status" value="1"/>
</dbReference>
<dbReference type="Proteomes" id="UP000053989">
    <property type="component" value="Unassembled WGS sequence"/>
</dbReference>
<accession>A0A0C3EDP1</accession>
<feature type="compositionally biased region" description="Low complexity" evidence="1">
    <location>
        <begin position="21"/>
        <end position="35"/>
    </location>
</feature>
<dbReference type="InParanoid" id="A0A0C3EDP1"/>
<name>A0A0C3EDP1_9AGAM</name>
<dbReference type="AlphaFoldDB" id="A0A0C3EDP1"/>
<feature type="domain" description="FAS1" evidence="2">
    <location>
        <begin position="1"/>
        <end position="66"/>
    </location>
</feature>
<reference evidence="4" key="2">
    <citation type="submission" date="2015-01" db="EMBL/GenBank/DDBJ databases">
        <title>Evolutionary Origins and Diversification of the Mycorrhizal Mutualists.</title>
        <authorList>
            <consortium name="DOE Joint Genome Institute"/>
            <consortium name="Mycorrhizal Genomics Consortium"/>
            <person name="Kohler A."/>
            <person name="Kuo A."/>
            <person name="Nagy L.G."/>
            <person name="Floudas D."/>
            <person name="Copeland A."/>
            <person name="Barry K.W."/>
            <person name="Cichocki N."/>
            <person name="Veneault-Fourrey C."/>
            <person name="LaButti K."/>
            <person name="Lindquist E.A."/>
            <person name="Lipzen A."/>
            <person name="Lundell T."/>
            <person name="Morin E."/>
            <person name="Murat C."/>
            <person name="Riley R."/>
            <person name="Ohm R."/>
            <person name="Sun H."/>
            <person name="Tunlid A."/>
            <person name="Henrissat B."/>
            <person name="Grigoriev I.V."/>
            <person name="Hibbett D.S."/>
            <person name="Martin F."/>
        </authorList>
    </citation>
    <scope>NUCLEOTIDE SEQUENCE [LARGE SCALE GENOMIC DNA]</scope>
    <source>
        <strain evidence="4">Foug A</strain>
    </source>
</reference>
<sequence length="66" mass="7452">MYTFGIRLQSPTDGTAAFLQSHSHSSPSRSVSTCSGHPTTRFPPEEHSFRVVETALDHMLRWHVIE</sequence>
<evidence type="ECO:0000259" key="2">
    <source>
        <dbReference type="PROSITE" id="PS50213"/>
    </source>
</evidence>
<organism evidence="3 4">
    <name type="scientific">Scleroderma citrinum Foug A</name>
    <dbReference type="NCBI Taxonomy" id="1036808"/>
    <lineage>
        <taxon>Eukaryota</taxon>
        <taxon>Fungi</taxon>
        <taxon>Dikarya</taxon>
        <taxon>Basidiomycota</taxon>
        <taxon>Agaricomycotina</taxon>
        <taxon>Agaricomycetes</taxon>
        <taxon>Agaricomycetidae</taxon>
        <taxon>Boletales</taxon>
        <taxon>Sclerodermatineae</taxon>
        <taxon>Sclerodermataceae</taxon>
        <taxon>Scleroderma</taxon>
    </lineage>
</organism>
<dbReference type="InterPro" id="IPR000782">
    <property type="entry name" value="FAS1_domain"/>
</dbReference>
<keyword evidence="4" id="KW-1185">Reference proteome</keyword>
<proteinExistence type="predicted"/>
<protein>
    <recommendedName>
        <fullName evidence="2">FAS1 domain-containing protein</fullName>
    </recommendedName>
</protein>